<evidence type="ECO:0000256" key="1">
    <source>
        <dbReference type="RuleBase" id="RU000487"/>
    </source>
</evidence>
<dbReference type="Proteomes" id="UP000013827">
    <property type="component" value="Unassembled WGS sequence"/>
</dbReference>
<accession>A0A0D3IE99</accession>
<dbReference type="KEGG" id="ehx:EMIHUDRAFT_461796"/>
<dbReference type="EnsemblProtists" id="EOD09584">
    <property type="protein sequence ID" value="EOD09584"/>
    <property type="gene ID" value="EMIHUDRAFT_461796"/>
</dbReference>
<organism evidence="2 3">
    <name type="scientific">Emiliania huxleyi (strain CCMP1516)</name>
    <dbReference type="NCBI Taxonomy" id="280463"/>
    <lineage>
        <taxon>Eukaryota</taxon>
        <taxon>Haptista</taxon>
        <taxon>Haptophyta</taxon>
        <taxon>Prymnesiophyceae</taxon>
        <taxon>Isochrysidales</taxon>
        <taxon>Noelaerhabdaceae</taxon>
        <taxon>Emiliania</taxon>
    </lineage>
</organism>
<dbReference type="STRING" id="2903.R1DLK3"/>
<dbReference type="GeneID" id="17255793"/>
<keyword evidence="3" id="KW-1185">Reference proteome</keyword>
<sequence>MRAGYSTTGLESVVCDVGSVTTRAGFGGEDAPRVACPSAVGFFAGDDGTERSVVEMDALGWAQPSLLVRALHSARHDELDALNLRLVQHCFDRLGADPAEHALLLTEPPGASAAARRRLVTQLFETLGVPALCVCKTVELVAIASGRTTALVLDIGGTSTAAAVIEGCMSPHAQQSKVGSLTVVSDFFRNQLQGMGHGLEPACVALKRRNPRGGASSPAISRGGVVSHAPRLWNRRFCLAHEAFEVLGRASHTEFWMSRAEYDEHGASLAAQKGTHAFA</sequence>
<dbReference type="PANTHER" id="PTHR11937">
    <property type="entry name" value="ACTIN"/>
    <property type="match status" value="1"/>
</dbReference>
<comment type="similarity">
    <text evidence="1">Belongs to the actin family.</text>
</comment>
<dbReference type="RefSeq" id="XP_005762013.1">
    <property type="nucleotide sequence ID" value="XM_005761956.1"/>
</dbReference>
<evidence type="ECO:0000313" key="2">
    <source>
        <dbReference type="EnsemblProtists" id="EOD09584"/>
    </source>
</evidence>
<dbReference type="AlphaFoldDB" id="A0A0D3IE99"/>
<name>A0A0D3IE99_EMIH1</name>
<dbReference type="SMART" id="SM00268">
    <property type="entry name" value="ACTIN"/>
    <property type="match status" value="1"/>
</dbReference>
<dbReference type="InterPro" id="IPR043129">
    <property type="entry name" value="ATPase_NBD"/>
</dbReference>
<dbReference type="eggNOG" id="KOG0679">
    <property type="taxonomic scope" value="Eukaryota"/>
</dbReference>
<dbReference type="SUPFAM" id="SSF53067">
    <property type="entry name" value="Actin-like ATPase domain"/>
    <property type="match status" value="1"/>
</dbReference>
<dbReference type="InterPro" id="IPR004000">
    <property type="entry name" value="Actin"/>
</dbReference>
<dbReference type="HOGENOM" id="CLU_999044_0_0_1"/>
<protein>
    <submittedName>
        <fullName evidence="2">Uncharacterized protein</fullName>
    </submittedName>
</protein>
<dbReference type="Pfam" id="PF00022">
    <property type="entry name" value="Actin"/>
    <property type="match status" value="1"/>
</dbReference>
<reference evidence="2" key="2">
    <citation type="submission" date="2024-10" db="UniProtKB">
        <authorList>
            <consortium name="EnsemblProtists"/>
        </authorList>
    </citation>
    <scope>IDENTIFICATION</scope>
</reference>
<dbReference type="PaxDb" id="2903-EOD09584"/>
<dbReference type="PRINTS" id="PR00190">
    <property type="entry name" value="ACTIN"/>
</dbReference>
<evidence type="ECO:0000313" key="3">
    <source>
        <dbReference type="Proteomes" id="UP000013827"/>
    </source>
</evidence>
<dbReference type="Gene3D" id="3.30.420.40">
    <property type="match status" value="1"/>
</dbReference>
<reference evidence="3" key="1">
    <citation type="journal article" date="2013" name="Nature">
        <title>Pan genome of the phytoplankton Emiliania underpins its global distribution.</title>
        <authorList>
            <person name="Read B.A."/>
            <person name="Kegel J."/>
            <person name="Klute M.J."/>
            <person name="Kuo A."/>
            <person name="Lefebvre S.C."/>
            <person name="Maumus F."/>
            <person name="Mayer C."/>
            <person name="Miller J."/>
            <person name="Monier A."/>
            <person name="Salamov A."/>
            <person name="Young J."/>
            <person name="Aguilar M."/>
            <person name="Claverie J.M."/>
            <person name="Frickenhaus S."/>
            <person name="Gonzalez K."/>
            <person name="Herman E.K."/>
            <person name="Lin Y.C."/>
            <person name="Napier J."/>
            <person name="Ogata H."/>
            <person name="Sarno A.F."/>
            <person name="Shmutz J."/>
            <person name="Schroeder D."/>
            <person name="de Vargas C."/>
            <person name="Verret F."/>
            <person name="von Dassow P."/>
            <person name="Valentin K."/>
            <person name="Van de Peer Y."/>
            <person name="Wheeler G."/>
            <person name="Dacks J.B."/>
            <person name="Delwiche C.F."/>
            <person name="Dyhrman S.T."/>
            <person name="Glockner G."/>
            <person name="John U."/>
            <person name="Richards T."/>
            <person name="Worden A.Z."/>
            <person name="Zhang X."/>
            <person name="Grigoriev I.V."/>
            <person name="Allen A.E."/>
            <person name="Bidle K."/>
            <person name="Borodovsky M."/>
            <person name="Bowler C."/>
            <person name="Brownlee C."/>
            <person name="Cock J.M."/>
            <person name="Elias M."/>
            <person name="Gladyshev V.N."/>
            <person name="Groth M."/>
            <person name="Guda C."/>
            <person name="Hadaegh A."/>
            <person name="Iglesias-Rodriguez M.D."/>
            <person name="Jenkins J."/>
            <person name="Jones B.M."/>
            <person name="Lawson T."/>
            <person name="Leese F."/>
            <person name="Lindquist E."/>
            <person name="Lobanov A."/>
            <person name="Lomsadze A."/>
            <person name="Malik S.B."/>
            <person name="Marsh M.E."/>
            <person name="Mackinder L."/>
            <person name="Mock T."/>
            <person name="Mueller-Roeber B."/>
            <person name="Pagarete A."/>
            <person name="Parker M."/>
            <person name="Probert I."/>
            <person name="Quesneville H."/>
            <person name="Raines C."/>
            <person name="Rensing S.A."/>
            <person name="Riano-Pachon D.M."/>
            <person name="Richier S."/>
            <person name="Rokitta S."/>
            <person name="Shiraiwa Y."/>
            <person name="Soanes D.M."/>
            <person name="van der Giezen M."/>
            <person name="Wahlund T.M."/>
            <person name="Williams B."/>
            <person name="Wilson W."/>
            <person name="Wolfe G."/>
            <person name="Wurch L.L."/>
        </authorList>
    </citation>
    <scope>NUCLEOTIDE SEQUENCE</scope>
</reference>
<proteinExistence type="inferred from homology"/>